<dbReference type="EMBL" id="HBUE01031310">
    <property type="protein sequence ID" value="CAG6456637.1"/>
    <property type="molecule type" value="Transcribed_RNA"/>
</dbReference>
<evidence type="ECO:0000313" key="2">
    <source>
        <dbReference type="EMBL" id="CAG6555405.1"/>
    </source>
</evidence>
<reference evidence="2" key="1">
    <citation type="submission" date="2021-05" db="EMBL/GenBank/DDBJ databases">
        <authorList>
            <person name="Alioto T."/>
            <person name="Alioto T."/>
            <person name="Gomez Garrido J."/>
        </authorList>
    </citation>
    <scope>NUCLEOTIDE SEQUENCE</scope>
</reference>
<organism evidence="2">
    <name type="scientific">Culex pipiens</name>
    <name type="common">House mosquito</name>
    <dbReference type="NCBI Taxonomy" id="7175"/>
    <lineage>
        <taxon>Eukaryota</taxon>
        <taxon>Metazoa</taxon>
        <taxon>Ecdysozoa</taxon>
        <taxon>Arthropoda</taxon>
        <taxon>Hexapoda</taxon>
        <taxon>Insecta</taxon>
        <taxon>Pterygota</taxon>
        <taxon>Neoptera</taxon>
        <taxon>Endopterygota</taxon>
        <taxon>Diptera</taxon>
        <taxon>Nematocera</taxon>
        <taxon>Culicoidea</taxon>
        <taxon>Culicidae</taxon>
        <taxon>Culicinae</taxon>
        <taxon>Culicini</taxon>
        <taxon>Culex</taxon>
        <taxon>Culex</taxon>
    </lineage>
</organism>
<dbReference type="EMBL" id="HBUE01253979">
    <property type="protein sequence ID" value="CAG6555404.1"/>
    <property type="molecule type" value="Transcribed_RNA"/>
</dbReference>
<accession>A0A8D8IIP1</accession>
<feature type="compositionally biased region" description="Polar residues" evidence="1">
    <location>
        <begin position="323"/>
        <end position="338"/>
    </location>
</feature>
<dbReference type="AlphaFoldDB" id="A0A8D8IIP1"/>
<dbReference type="EMBL" id="HBUE01149011">
    <property type="protein sequence ID" value="CAG6504128.1"/>
    <property type="molecule type" value="Transcribed_RNA"/>
</dbReference>
<feature type="region of interest" description="Disordered" evidence="1">
    <location>
        <begin position="320"/>
        <end position="345"/>
    </location>
</feature>
<evidence type="ECO:0000256" key="1">
    <source>
        <dbReference type="SAM" id="MobiDB-lite"/>
    </source>
</evidence>
<dbReference type="EMBL" id="HBUE01149012">
    <property type="protein sequence ID" value="CAG6504129.1"/>
    <property type="molecule type" value="Transcribed_RNA"/>
</dbReference>
<sequence length="421" mass="46370">MFAMEESLFGTDPVDEWTMHQLRQILDQQRNLMEKLNVPPLPVVQLVAQKDVPDTCAHVDFSGEGSFGAKKAKEIRQPRRHAAVLPAEEKQNSSISAIIQPVATKNLDQHTLPPSESIFNKMAERSSTILSAIGLQQPPIITTTHTPDNTSAPEDQQQLVNNTVGTLSGTRHTDDILVGDQSKVCHAAVVRPGRHITTGIVKHFSWVSSAKPGTRSIPVLFRQFNKDVHPGRPTVRSDRSGSRSTGPAECFALTGQRSLKTTTTGGEALRATFTTIQRSSLLINPNNKQHNTRARTSNTVYLPVAWPWDPGGKLLRVSPVWPPNTNKSPPSPAGNSRTGHQHHRATSAAGFGVHSGVLSPLQQQDCRRQQRTCGRARRAIFNCNNAFDFGCGVLILVKRFCEGRQGWLPRMALVRYGLNFF</sequence>
<proteinExistence type="predicted"/>
<protein>
    <submittedName>
        <fullName evidence="2">(northern house mosquito) hypothetical protein</fullName>
    </submittedName>
</protein>
<dbReference type="EMBL" id="HBUE01253980">
    <property type="protein sequence ID" value="CAG6555405.1"/>
    <property type="molecule type" value="Transcribed_RNA"/>
</dbReference>
<name>A0A8D8IIP1_CULPI</name>